<organism evidence="1 2">
    <name type="scientific">Nicotiana tabacum</name>
    <name type="common">Common tobacco</name>
    <dbReference type="NCBI Taxonomy" id="4097"/>
    <lineage>
        <taxon>Eukaryota</taxon>
        <taxon>Viridiplantae</taxon>
        <taxon>Streptophyta</taxon>
        <taxon>Embryophyta</taxon>
        <taxon>Tracheophyta</taxon>
        <taxon>Spermatophyta</taxon>
        <taxon>Magnoliopsida</taxon>
        <taxon>eudicotyledons</taxon>
        <taxon>Gunneridae</taxon>
        <taxon>Pentapetalae</taxon>
        <taxon>asterids</taxon>
        <taxon>lamiids</taxon>
        <taxon>Solanales</taxon>
        <taxon>Solanaceae</taxon>
        <taxon>Nicotianoideae</taxon>
        <taxon>Nicotianeae</taxon>
        <taxon>Nicotiana</taxon>
    </lineage>
</organism>
<dbReference type="RefSeq" id="XP_075084712.1">
    <property type="nucleotide sequence ID" value="XM_075228611.1"/>
</dbReference>
<evidence type="ECO:0000313" key="2">
    <source>
        <dbReference type="RefSeq" id="XP_075084712.1"/>
    </source>
</evidence>
<dbReference type="Proteomes" id="UP000790787">
    <property type="component" value="Chromosome 13"/>
</dbReference>
<accession>A0AC58SIB6</accession>
<keyword evidence="1" id="KW-1185">Reference proteome</keyword>
<reference evidence="1" key="1">
    <citation type="journal article" date="2014" name="Nat. Commun.">
        <title>The tobacco genome sequence and its comparison with those of tomato and potato.</title>
        <authorList>
            <person name="Sierro N."/>
            <person name="Battey J.N."/>
            <person name="Ouadi S."/>
            <person name="Bakaher N."/>
            <person name="Bovet L."/>
            <person name="Willig A."/>
            <person name="Goepfert S."/>
            <person name="Peitsch M.C."/>
            <person name="Ivanov N.V."/>
        </authorList>
    </citation>
    <scope>NUCLEOTIDE SEQUENCE [LARGE SCALE GENOMIC DNA]</scope>
</reference>
<gene>
    <name evidence="2" type="primary">LOC142167967</name>
</gene>
<evidence type="ECO:0000313" key="1">
    <source>
        <dbReference type="Proteomes" id="UP000790787"/>
    </source>
</evidence>
<name>A0AC58SIB6_TOBAC</name>
<sequence length="369" mass="42104">MFKDEGKLELEHLDCIDQKVTHEDNIRLCGIPDEKEIMKAVFDLNLNSSPGPDGFGGLNSILPKIISDNQTGFLKGRSITENVLLAQKIIQGIGKKNFGGNTVIKLDMAKAYDRFRGFSMVQSGLQVTHLAYADDVIIFSSGGKRTLKLVMHQLQNYEKCSGQLINTGKSCFLVDPKASNIAIQRIKEVTGYRNSNFPITYLRCPLYVGRKRISHFSEIVSKHVKRTTGWQGKLLSVGGRATLIKHVLQSQPIYLLSALEPPKTVLKQLETYMARFFWGSDEGKQKYHWSSWSNLCYPKEEGGLEFRSIMDVSGSLTMKRWWRFRTCKSLWSIFLMAKYCTNHHVIVHAHIFQSHAWKNLLKIRDKVEE</sequence>
<proteinExistence type="predicted"/>
<reference evidence="2" key="2">
    <citation type="submission" date="2025-08" db="UniProtKB">
        <authorList>
            <consortium name="RefSeq"/>
        </authorList>
    </citation>
    <scope>IDENTIFICATION</scope>
    <source>
        <tissue evidence="2">Leaf</tissue>
    </source>
</reference>
<protein>
    <submittedName>
        <fullName evidence="2">Uncharacterized protein LOC142167967</fullName>
    </submittedName>
</protein>